<feature type="signal peptide" evidence="4">
    <location>
        <begin position="1"/>
        <end position="22"/>
    </location>
</feature>
<comment type="caution">
    <text evidence="6">The sequence shown here is derived from an EMBL/GenBank/DDBJ whole genome shotgun (WGS) entry which is preliminary data.</text>
</comment>
<evidence type="ECO:0000256" key="4">
    <source>
        <dbReference type="SAM" id="SignalP"/>
    </source>
</evidence>
<keyword evidence="3" id="KW-1015">Disulfide bond</keyword>
<dbReference type="Proteomes" id="UP001258017">
    <property type="component" value="Unassembled WGS sequence"/>
</dbReference>
<dbReference type="EMBL" id="JAIFRP010000029">
    <property type="protein sequence ID" value="KAK2583874.1"/>
    <property type="molecule type" value="Genomic_DNA"/>
</dbReference>
<comment type="subcellular location">
    <subcellularLocation>
        <location evidence="1">Secreted</location>
    </subcellularLocation>
</comment>
<evidence type="ECO:0000313" key="7">
    <source>
        <dbReference type="Proteomes" id="UP001258017"/>
    </source>
</evidence>
<accession>A0AAD9RQA4</accession>
<evidence type="ECO:0000256" key="3">
    <source>
        <dbReference type="ARBA" id="ARBA00023157"/>
    </source>
</evidence>
<dbReference type="SMART" id="SM00198">
    <property type="entry name" value="SCP"/>
    <property type="match status" value="1"/>
</dbReference>
<dbReference type="InterPro" id="IPR002413">
    <property type="entry name" value="V5_allergen-like"/>
</dbReference>
<sequence>MMKICGLGYLVVIATIIGLSYGDTDYCQIKCPRSTQHTMCIYGKSTGPSSKCGVVKAAGPTAEEKSQILQEHNEFRQKVAKGLENRGKPGPQPPAKNMKTLEWDDELAKIAQRWANQCDFKHDRCRNVATSSVGQNLAMQSSSGDSFAPVKDLIRMWEDEVALFNPRNLNKLPSTGISQTGHYTQMVWAETNKVGCGTVKYNKDGWNTHYIVCNYSPSGNYLGESVYKV</sequence>
<dbReference type="PROSITE" id="PS01010">
    <property type="entry name" value="CRISP_2"/>
    <property type="match status" value="1"/>
</dbReference>
<evidence type="ECO:0000256" key="1">
    <source>
        <dbReference type="ARBA" id="ARBA00004613"/>
    </source>
</evidence>
<keyword evidence="2" id="KW-0964">Secreted</keyword>
<organism evidence="6 7">
    <name type="scientific">Odynerus spinipes</name>
    <dbReference type="NCBI Taxonomy" id="1348599"/>
    <lineage>
        <taxon>Eukaryota</taxon>
        <taxon>Metazoa</taxon>
        <taxon>Ecdysozoa</taxon>
        <taxon>Arthropoda</taxon>
        <taxon>Hexapoda</taxon>
        <taxon>Insecta</taxon>
        <taxon>Pterygota</taxon>
        <taxon>Neoptera</taxon>
        <taxon>Endopterygota</taxon>
        <taxon>Hymenoptera</taxon>
        <taxon>Apocrita</taxon>
        <taxon>Aculeata</taxon>
        <taxon>Vespoidea</taxon>
        <taxon>Vespidae</taxon>
        <taxon>Eumeninae</taxon>
        <taxon>Odynerus</taxon>
    </lineage>
</organism>
<dbReference type="Gene3D" id="3.40.33.10">
    <property type="entry name" value="CAP"/>
    <property type="match status" value="1"/>
</dbReference>
<keyword evidence="7" id="KW-1185">Reference proteome</keyword>
<keyword evidence="4" id="KW-0732">Signal</keyword>
<dbReference type="Pfam" id="PF00188">
    <property type="entry name" value="CAP"/>
    <property type="match status" value="1"/>
</dbReference>
<dbReference type="AlphaFoldDB" id="A0AAD9RQA4"/>
<dbReference type="PRINTS" id="PR00838">
    <property type="entry name" value="V5ALLERGEN"/>
</dbReference>
<protein>
    <recommendedName>
        <fullName evidence="5">SCP domain-containing protein</fullName>
    </recommendedName>
</protein>
<feature type="chain" id="PRO_5041967560" description="SCP domain-containing protein" evidence="4">
    <location>
        <begin position="23"/>
        <end position="229"/>
    </location>
</feature>
<name>A0AAD9RQA4_9HYME</name>
<reference evidence="6" key="2">
    <citation type="journal article" date="2023" name="Commun. Biol.">
        <title>Intrasexual cuticular hydrocarbon dimorphism in a wasp sheds light on hydrocarbon biosynthesis genes in Hymenoptera.</title>
        <authorList>
            <person name="Moris V.C."/>
            <person name="Podsiadlowski L."/>
            <person name="Martin S."/>
            <person name="Oeyen J.P."/>
            <person name="Donath A."/>
            <person name="Petersen M."/>
            <person name="Wilbrandt J."/>
            <person name="Misof B."/>
            <person name="Liedtke D."/>
            <person name="Thamm M."/>
            <person name="Scheiner R."/>
            <person name="Schmitt T."/>
            <person name="Niehuis O."/>
        </authorList>
    </citation>
    <scope>NUCLEOTIDE SEQUENCE</scope>
    <source>
        <strain evidence="6">GBR_01_08_01A</strain>
    </source>
</reference>
<dbReference type="CDD" id="cd05380">
    <property type="entry name" value="CAP_euk"/>
    <property type="match status" value="1"/>
</dbReference>
<evidence type="ECO:0000256" key="2">
    <source>
        <dbReference type="ARBA" id="ARBA00022525"/>
    </source>
</evidence>
<dbReference type="InterPro" id="IPR014044">
    <property type="entry name" value="CAP_dom"/>
</dbReference>
<dbReference type="SUPFAM" id="SSF55797">
    <property type="entry name" value="PR-1-like"/>
    <property type="match status" value="1"/>
</dbReference>
<evidence type="ECO:0000259" key="5">
    <source>
        <dbReference type="SMART" id="SM00198"/>
    </source>
</evidence>
<dbReference type="PROSITE" id="PS01009">
    <property type="entry name" value="CRISP_1"/>
    <property type="match status" value="1"/>
</dbReference>
<dbReference type="PRINTS" id="PR00837">
    <property type="entry name" value="V5TPXLIKE"/>
</dbReference>
<reference evidence="6" key="1">
    <citation type="submission" date="2021-08" db="EMBL/GenBank/DDBJ databases">
        <authorList>
            <person name="Misof B."/>
            <person name="Oliver O."/>
            <person name="Podsiadlowski L."/>
            <person name="Donath A."/>
            <person name="Peters R."/>
            <person name="Mayer C."/>
            <person name="Rust J."/>
            <person name="Gunkel S."/>
            <person name="Lesny P."/>
            <person name="Martin S."/>
            <person name="Oeyen J.P."/>
            <person name="Petersen M."/>
            <person name="Panagiotis P."/>
            <person name="Wilbrandt J."/>
            <person name="Tanja T."/>
        </authorList>
    </citation>
    <scope>NUCLEOTIDE SEQUENCE</scope>
    <source>
        <strain evidence="6">GBR_01_08_01A</strain>
        <tissue evidence="6">Thorax + abdomen</tissue>
    </source>
</reference>
<dbReference type="PANTHER" id="PTHR10334">
    <property type="entry name" value="CYSTEINE-RICH SECRETORY PROTEIN-RELATED"/>
    <property type="match status" value="1"/>
</dbReference>
<evidence type="ECO:0000313" key="6">
    <source>
        <dbReference type="EMBL" id="KAK2583874.1"/>
    </source>
</evidence>
<dbReference type="InterPro" id="IPR035940">
    <property type="entry name" value="CAP_sf"/>
</dbReference>
<dbReference type="InterPro" id="IPR018244">
    <property type="entry name" value="Allrgn_V5/Tpx1_CS"/>
</dbReference>
<dbReference type="InterPro" id="IPR001283">
    <property type="entry name" value="CRISP-related"/>
</dbReference>
<proteinExistence type="predicted"/>
<gene>
    <name evidence="6" type="ORF">KPH14_001148</name>
</gene>
<feature type="domain" description="SCP" evidence="5">
    <location>
        <begin position="63"/>
        <end position="223"/>
    </location>
</feature>
<dbReference type="GO" id="GO:0005576">
    <property type="term" value="C:extracellular region"/>
    <property type="evidence" value="ECO:0007669"/>
    <property type="project" value="UniProtKB-SubCell"/>
</dbReference>